<dbReference type="WBParaSite" id="PSU_v2.g18397.t1">
    <property type="protein sequence ID" value="PSU_v2.g18397.t1"/>
    <property type="gene ID" value="PSU_v2.g18397"/>
</dbReference>
<reference evidence="2" key="1">
    <citation type="submission" date="2022-11" db="UniProtKB">
        <authorList>
            <consortium name="WormBaseParasite"/>
        </authorList>
    </citation>
    <scope>IDENTIFICATION</scope>
</reference>
<protein>
    <submittedName>
        <fullName evidence="2">Uncharacterized protein</fullName>
    </submittedName>
</protein>
<name>A0A914YDU1_9BILA</name>
<accession>A0A914YDU1</accession>
<organism evidence="1 2">
    <name type="scientific">Panagrolaimus superbus</name>
    <dbReference type="NCBI Taxonomy" id="310955"/>
    <lineage>
        <taxon>Eukaryota</taxon>
        <taxon>Metazoa</taxon>
        <taxon>Ecdysozoa</taxon>
        <taxon>Nematoda</taxon>
        <taxon>Chromadorea</taxon>
        <taxon>Rhabditida</taxon>
        <taxon>Tylenchina</taxon>
        <taxon>Panagrolaimomorpha</taxon>
        <taxon>Panagrolaimoidea</taxon>
        <taxon>Panagrolaimidae</taxon>
        <taxon>Panagrolaimus</taxon>
    </lineage>
</organism>
<dbReference type="AlphaFoldDB" id="A0A914YDU1"/>
<evidence type="ECO:0000313" key="2">
    <source>
        <dbReference type="WBParaSite" id="PSU_v2.g18397.t1"/>
    </source>
</evidence>
<sequence length="109" mass="12418">MAAANQAEDCGIRQRLVWVIKKESPVKKTEIIEFFGKICFSLRAVHKYPRGIFGDETVTKKVAFTCLNRGTTTTLHLVREARQKKDISAKLESLKLVFTILEQFITVAF</sequence>
<proteinExistence type="predicted"/>
<dbReference type="Proteomes" id="UP000887577">
    <property type="component" value="Unplaced"/>
</dbReference>
<keyword evidence="1" id="KW-1185">Reference proteome</keyword>
<evidence type="ECO:0000313" key="1">
    <source>
        <dbReference type="Proteomes" id="UP000887577"/>
    </source>
</evidence>